<dbReference type="InterPro" id="IPR032876">
    <property type="entry name" value="J_dom"/>
</dbReference>
<organism evidence="3 4">
    <name type="scientific">Oceanibaculum indicum P24</name>
    <dbReference type="NCBI Taxonomy" id="1207063"/>
    <lineage>
        <taxon>Bacteria</taxon>
        <taxon>Pseudomonadati</taxon>
        <taxon>Pseudomonadota</taxon>
        <taxon>Alphaproteobacteria</taxon>
        <taxon>Rhodospirillales</taxon>
        <taxon>Oceanibaculaceae</taxon>
        <taxon>Oceanibaculum</taxon>
    </lineage>
</organism>
<feature type="region of interest" description="Disordered" evidence="1">
    <location>
        <begin position="248"/>
        <end position="270"/>
    </location>
</feature>
<dbReference type="STRING" id="1207063.P24_13773"/>
<gene>
    <name evidence="3" type="ORF">P24_13773</name>
</gene>
<evidence type="ECO:0000313" key="4">
    <source>
        <dbReference type="Proteomes" id="UP000006746"/>
    </source>
</evidence>
<comment type="caution">
    <text evidence="3">The sequence shown here is derived from an EMBL/GenBank/DDBJ whole genome shotgun (WGS) entry which is preliminary data.</text>
</comment>
<keyword evidence="4" id="KW-1185">Reference proteome</keyword>
<dbReference type="Pfam" id="PF13550">
    <property type="entry name" value="Phage-tail_3"/>
    <property type="match status" value="1"/>
</dbReference>
<proteinExistence type="predicted"/>
<name>K2K4S6_9PROT</name>
<dbReference type="Proteomes" id="UP000006746">
    <property type="component" value="Unassembled WGS sequence"/>
</dbReference>
<evidence type="ECO:0000259" key="2">
    <source>
        <dbReference type="Pfam" id="PF13550"/>
    </source>
</evidence>
<reference evidence="3 4" key="1">
    <citation type="journal article" date="2012" name="J. Bacteriol.">
        <title>Genome Sequence of Oceanibaculum indicum Type Strain P24.</title>
        <authorList>
            <person name="Lai Q."/>
            <person name="Shao Z."/>
        </authorList>
    </citation>
    <scope>NUCLEOTIDE SEQUENCE [LARGE SCALE GENOMIC DNA]</scope>
    <source>
        <strain evidence="3 4">P24</strain>
    </source>
</reference>
<dbReference type="PATRIC" id="fig|1207063.3.peg.2780"/>
<sequence length="938" mass="98778">MPAGVPILASVVGSALGLGAIGTAVLALGASVAMGVFGGSLFGKKGGPGQSPRDLKRTVRGSVEPRKVVYGWARIGGPLVKVASTGEANRDLHMMVALCQGAVTDIPHVFLNEAIYQNTGGLAYLDGSPRDYGLKGQVDWRSVDLANPTPAEAGAIDAMPGFLNVFPADYSFDGQRLYDQGRNTVIRAWTGQPGQPADAAAIADIEGWTEDHRGLGIAYLYAKLTHESADVWPSGIPSLSAIVQGRPVYDPRKDSTQSGGSGAHRADDPDSWEWSRNPVLCALDYIRAGSVDIDWPDGVPPFQGLAAPDAEIDWGHVMAAANLCDEDVPGKLPLAAAVEPQTIGSSLIPVTGSGDLAELALAISDNASTALEATGAVVQARFSFQVPVANSGLTNLRLRLAGSHTVGATLETGAVLLPFDTQGSGTVRQASLGRISGQTVTFTVSWRNDGLVSDPWWIAWQVIGDLDAGSDAAQDDVPVADSRASDDPIGNTGTPMAVPTVTIVAMVPTAVASVAVSDASWFAFQQDNAAAATVDGTTPYNQLRGDVWIEVDFTAPVDGDYNLRAVARAGGYVVVDGLTSYAAQSWTVNPPAVTQVPLTAGPHRIAFVYARNEGGGTDFGTNPAYIAATLRDPADSTTIVSSRSAATDVFMTGTTRRYTLDGVVTLDQAPIEVLERMATSMAGRIVYAQGSWRFYPGAWSAPILTLDEDDLRGPLQLRPRAALSDAFNGVRARYVEPAALYEETEMPGLTTEPDPSLQVWREVELPFTLREHRAQRIASIVLRRQRFPLEVVFPAKLAGLPPLPGECVALTVARFGWTAKAFLVERWAFAEDGGVDLVLSEEDPSIYAYDIMAERLAAQGGRVAVPVRAGQSIGDPQGPGDPIPLSYANQTYVRRTGDAMSGPLVLPADPAEPLQAATKQYVDASGGGVSLGLVIGVS</sequence>
<accession>K2K4S6</accession>
<protein>
    <submittedName>
        <fullName evidence="3">Phage tail protein</fullName>
    </submittedName>
</protein>
<dbReference type="EMBL" id="AMRL01000019">
    <property type="protein sequence ID" value="EKE72480.1"/>
    <property type="molecule type" value="Genomic_DNA"/>
</dbReference>
<dbReference type="RefSeq" id="WP_008945359.1">
    <property type="nucleotide sequence ID" value="NZ_AMRL01000019.1"/>
</dbReference>
<feature type="domain" description="Tip attachment protein J" evidence="2">
    <location>
        <begin position="669"/>
        <end position="813"/>
    </location>
</feature>
<evidence type="ECO:0000313" key="3">
    <source>
        <dbReference type="EMBL" id="EKE72480.1"/>
    </source>
</evidence>
<evidence type="ECO:0000256" key="1">
    <source>
        <dbReference type="SAM" id="MobiDB-lite"/>
    </source>
</evidence>
<dbReference type="AlphaFoldDB" id="K2K4S6"/>
<dbReference type="eggNOG" id="COG4733">
    <property type="taxonomic scope" value="Bacteria"/>
</dbReference>